<evidence type="ECO:0000313" key="3">
    <source>
        <dbReference type="Proteomes" id="UP000228809"/>
    </source>
</evidence>
<feature type="region of interest" description="Disordered" evidence="1">
    <location>
        <begin position="90"/>
        <end position="117"/>
    </location>
</feature>
<dbReference type="EMBL" id="PFBJ01000009">
    <property type="protein sequence ID" value="PIT91154.1"/>
    <property type="molecule type" value="Genomic_DNA"/>
</dbReference>
<organism evidence="2 3">
    <name type="scientific">Candidatus Kaiserbacteria bacterium CG10_big_fil_rev_8_21_14_0_10_49_17</name>
    <dbReference type="NCBI Taxonomy" id="1974609"/>
    <lineage>
        <taxon>Bacteria</taxon>
        <taxon>Candidatus Kaiseribacteriota</taxon>
    </lineage>
</organism>
<reference evidence="3" key="1">
    <citation type="submission" date="2017-09" db="EMBL/GenBank/DDBJ databases">
        <title>Depth-based differentiation of microbial function through sediment-hosted aquifers and enrichment of novel symbionts in the deep terrestrial subsurface.</title>
        <authorList>
            <person name="Probst A.J."/>
            <person name="Ladd B."/>
            <person name="Jarett J.K."/>
            <person name="Geller-Mcgrath D.E."/>
            <person name="Sieber C.M.K."/>
            <person name="Emerson J.B."/>
            <person name="Anantharaman K."/>
            <person name="Thomas B.C."/>
            <person name="Malmstrom R."/>
            <person name="Stieglmeier M."/>
            <person name="Klingl A."/>
            <person name="Woyke T."/>
            <person name="Ryan C.M."/>
            <person name="Banfield J.F."/>
        </authorList>
    </citation>
    <scope>NUCLEOTIDE SEQUENCE [LARGE SCALE GENOMIC DNA]</scope>
</reference>
<evidence type="ECO:0000256" key="1">
    <source>
        <dbReference type="SAM" id="MobiDB-lite"/>
    </source>
</evidence>
<proteinExistence type="predicted"/>
<dbReference type="AlphaFoldDB" id="A0A2M6WEI2"/>
<name>A0A2M6WEI2_9BACT</name>
<accession>A0A2M6WEI2</accession>
<evidence type="ECO:0000313" key="2">
    <source>
        <dbReference type="EMBL" id="PIT91154.1"/>
    </source>
</evidence>
<feature type="compositionally biased region" description="Low complexity" evidence="1">
    <location>
        <begin position="98"/>
        <end position="107"/>
    </location>
</feature>
<comment type="caution">
    <text evidence="2">The sequence shown here is derived from an EMBL/GenBank/DDBJ whole genome shotgun (WGS) entry which is preliminary data.</text>
</comment>
<dbReference type="Proteomes" id="UP000228809">
    <property type="component" value="Unassembled WGS sequence"/>
</dbReference>
<sequence>MQALLHRKWILIVVALLIAGGTWYGLSASSPSSPLVTTPIAAVANPAEQGLIATLLTLRAVKLDGTILTDPVFMSLKDFSTQIVEEPVGRDNPFAPLSSQSVPSVSSTQGAQIFKPL</sequence>
<protein>
    <submittedName>
        <fullName evidence="2">Uncharacterized protein</fullName>
    </submittedName>
</protein>
<gene>
    <name evidence="2" type="ORF">COU17_02010</name>
</gene>